<accession>A0AAN7Q739</accession>
<evidence type="ECO:0000256" key="1">
    <source>
        <dbReference type="ARBA" id="ARBA00010928"/>
    </source>
</evidence>
<dbReference type="PANTHER" id="PTHR22604">
    <property type="entry name" value="OXIDOREDUCTASES"/>
    <property type="match status" value="1"/>
</dbReference>
<dbReference type="GO" id="GO:0000166">
    <property type="term" value="F:nucleotide binding"/>
    <property type="evidence" value="ECO:0007669"/>
    <property type="project" value="InterPro"/>
</dbReference>
<dbReference type="Gene3D" id="3.40.50.720">
    <property type="entry name" value="NAD(P)-binding Rossmann-like Domain"/>
    <property type="match status" value="1"/>
</dbReference>
<comment type="caution">
    <text evidence="13">The sequence shown here is derived from an EMBL/GenBank/DDBJ whole genome shotgun (WGS) entry which is preliminary data.</text>
</comment>
<evidence type="ECO:0000313" key="14">
    <source>
        <dbReference type="Proteomes" id="UP001353858"/>
    </source>
</evidence>
<evidence type="ECO:0000259" key="11">
    <source>
        <dbReference type="Pfam" id="PF01408"/>
    </source>
</evidence>
<dbReference type="InterPro" id="IPR000683">
    <property type="entry name" value="Gfo/Idh/MocA-like_OxRdtase_N"/>
</dbReference>
<gene>
    <name evidence="13" type="ORF">RN001_000453</name>
</gene>
<evidence type="ECO:0000259" key="12">
    <source>
        <dbReference type="Pfam" id="PF22725"/>
    </source>
</evidence>
<feature type="domain" description="GFO/IDH/MocA-like oxidoreductase" evidence="12">
    <location>
        <begin position="132"/>
        <end position="248"/>
    </location>
</feature>
<dbReference type="EMBL" id="JARPUR010000001">
    <property type="protein sequence ID" value="KAK4884182.1"/>
    <property type="molecule type" value="Genomic_DNA"/>
</dbReference>
<dbReference type="EC" id="1.3.1.20" evidence="3"/>
<dbReference type="SUPFAM" id="SSF51735">
    <property type="entry name" value="NAD(P)-binding Rossmann-fold domains"/>
    <property type="match status" value="1"/>
</dbReference>
<evidence type="ECO:0000256" key="2">
    <source>
        <dbReference type="ARBA" id="ARBA00023002"/>
    </source>
</evidence>
<dbReference type="AlphaFoldDB" id="A0AAN7Q739"/>
<organism evidence="13 14">
    <name type="scientific">Aquatica leii</name>
    <dbReference type="NCBI Taxonomy" id="1421715"/>
    <lineage>
        <taxon>Eukaryota</taxon>
        <taxon>Metazoa</taxon>
        <taxon>Ecdysozoa</taxon>
        <taxon>Arthropoda</taxon>
        <taxon>Hexapoda</taxon>
        <taxon>Insecta</taxon>
        <taxon>Pterygota</taxon>
        <taxon>Neoptera</taxon>
        <taxon>Endopterygota</taxon>
        <taxon>Coleoptera</taxon>
        <taxon>Polyphaga</taxon>
        <taxon>Elateriformia</taxon>
        <taxon>Elateroidea</taxon>
        <taxon>Lampyridae</taxon>
        <taxon>Luciolinae</taxon>
        <taxon>Aquatica</taxon>
    </lineage>
</organism>
<proteinExistence type="inferred from homology"/>
<sequence length="334" mass="37288">MTLKWGIAGAGKISTQFAKSVSILSNTEHEVVAVAAQCLERAQQFATDLGIPKAYGSYKELANDKEINIVYIGNLNTQHLQVSKLMLEHGKHVLCEKPLTLNELQTSELINFAKEKNLFLMEAIWSRCFPAYDKLRELIDSKVIGDILYVTATFGRPFKEVERITSKELGGGTILDLGIYTLQFAQFVYKGLEPIAVVAQGKLNENGVDESASAIISYDNGKVALVSSHSRIELPNEGCIFGTKGMIRVPRFWCPTTIITPTETLNFELPKTDVQFKNFYSVGMSYEVLEVGKCVKAGKTESDKITHRESLELARMMDKIRKDVGVVFEQDEFI</sequence>
<dbReference type="GO" id="GO:0047115">
    <property type="term" value="F:trans-1,2-dihydrobenzene-1,2-diol dehydrogenase activity"/>
    <property type="evidence" value="ECO:0007669"/>
    <property type="project" value="UniProtKB-EC"/>
</dbReference>
<dbReference type="SUPFAM" id="SSF55347">
    <property type="entry name" value="Glyceraldehyde-3-phosphate dehydrogenase-like, C-terminal domain"/>
    <property type="match status" value="1"/>
</dbReference>
<keyword evidence="14" id="KW-1185">Reference proteome</keyword>
<dbReference type="EC" id="1.1.1.179" evidence="4"/>
<comment type="catalytic activity">
    <reaction evidence="9">
        <text>(1R,2R)-1,2-dihydrobenzene-1,2-diol + NADP(+) = catechol + NADPH + H(+)</text>
        <dbReference type="Rhea" id="RHEA:16729"/>
        <dbReference type="ChEBI" id="CHEBI:10702"/>
        <dbReference type="ChEBI" id="CHEBI:15378"/>
        <dbReference type="ChEBI" id="CHEBI:18135"/>
        <dbReference type="ChEBI" id="CHEBI:57783"/>
        <dbReference type="ChEBI" id="CHEBI:58349"/>
        <dbReference type="EC" id="1.3.1.20"/>
    </reaction>
</comment>
<evidence type="ECO:0000256" key="4">
    <source>
        <dbReference type="ARBA" id="ARBA00038984"/>
    </source>
</evidence>
<evidence type="ECO:0000256" key="5">
    <source>
        <dbReference type="ARBA" id="ARBA00040603"/>
    </source>
</evidence>
<evidence type="ECO:0000256" key="8">
    <source>
        <dbReference type="ARBA" id="ARBA00043025"/>
    </source>
</evidence>
<evidence type="ECO:0000256" key="10">
    <source>
        <dbReference type="ARBA" id="ARBA00049233"/>
    </source>
</evidence>
<dbReference type="Pfam" id="PF22725">
    <property type="entry name" value="GFO_IDH_MocA_C3"/>
    <property type="match status" value="1"/>
</dbReference>
<dbReference type="PANTHER" id="PTHR22604:SF105">
    <property type="entry name" value="TRANS-1,2-DIHYDROBENZENE-1,2-DIOL DEHYDROGENASE"/>
    <property type="match status" value="1"/>
</dbReference>
<dbReference type="InterPro" id="IPR036291">
    <property type="entry name" value="NAD(P)-bd_dom_sf"/>
</dbReference>
<evidence type="ECO:0000256" key="9">
    <source>
        <dbReference type="ARBA" id="ARBA00047423"/>
    </source>
</evidence>
<evidence type="ECO:0000256" key="6">
    <source>
        <dbReference type="ARBA" id="ARBA00042926"/>
    </source>
</evidence>
<evidence type="ECO:0000256" key="3">
    <source>
        <dbReference type="ARBA" id="ARBA00038853"/>
    </source>
</evidence>
<dbReference type="InterPro" id="IPR050984">
    <property type="entry name" value="Gfo/Idh/MocA_domain"/>
</dbReference>
<comment type="catalytic activity">
    <reaction evidence="10">
        <text>D-xylose + NADP(+) = D-xylono-1,5-lactone + NADPH + H(+)</text>
        <dbReference type="Rhea" id="RHEA:22000"/>
        <dbReference type="ChEBI" id="CHEBI:15378"/>
        <dbReference type="ChEBI" id="CHEBI:15867"/>
        <dbReference type="ChEBI" id="CHEBI:53455"/>
        <dbReference type="ChEBI" id="CHEBI:57783"/>
        <dbReference type="ChEBI" id="CHEBI:58349"/>
        <dbReference type="EC" id="1.1.1.179"/>
    </reaction>
</comment>
<protein>
    <recommendedName>
        <fullName evidence="5">Trans-1,2-dihydrobenzene-1,2-diol dehydrogenase</fullName>
        <ecNumber evidence="4">1.1.1.179</ecNumber>
        <ecNumber evidence="3">1.3.1.20</ecNumber>
    </recommendedName>
    <alternativeName>
        <fullName evidence="8">D-xylose 1-dehydrogenase</fullName>
    </alternativeName>
    <alternativeName>
        <fullName evidence="7">D-xylose-NADP dehydrogenase</fullName>
    </alternativeName>
    <alternativeName>
        <fullName evidence="6">Dimeric dihydrodiol dehydrogenase</fullName>
    </alternativeName>
</protein>
<dbReference type="Proteomes" id="UP001353858">
    <property type="component" value="Unassembled WGS sequence"/>
</dbReference>
<evidence type="ECO:0000256" key="7">
    <source>
        <dbReference type="ARBA" id="ARBA00042988"/>
    </source>
</evidence>
<dbReference type="Pfam" id="PF01408">
    <property type="entry name" value="GFO_IDH_MocA"/>
    <property type="match status" value="1"/>
</dbReference>
<name>A0AAN7Q739_9COLE</name>
<feature type="domain" description="Gfo/Idh/MocA-like oxidoreductase N-terminal" evidence="11">
    <location>
        <begin position="3"/>
        <end position="121"/>
    </location>
</feature>
<evidence type="ECO:0000313" key="13">
    <source>
        <dbReference type="EMBL" id="KAK4884182.1"/>
    </source>
</evidence>
<reference evidence="14" key="1">
    <citation type="submission" date="2023-01" db="EMBL/GenBank/DDBJ databases">
        <title>Key to firefly adult light organ development and bioluminescence: homeobox transcription factors regulate luciferase expression and transportation to peroxisome.</title>
        <authorList>
            <person name="Fu X."/>
        </authorList>
    </citation>
    <scope>NUCLEOTIDE SEQUENCE [LARGE SCALE GENOMIC DNA]</scope>
</reference>
<dbReference type="InterPro" id="IPR055170">
    <property type="entry name" value="GFO_IDH_MocA-like_dom"/>
</dbReference>
<dbReference type="Gene3D" id="3.30.360.10">
    <property type="entry name" value="Dihydrodipicolinate Reductase, domain 2"/>
    <property type="match status" value="1"/>
</dbReference>
<comment type="similarity">
    <text evidence="1">Belongs to the Gfo/Idh/MocA family.</text>
</comment>
<keyword evidence="2" id="KW-0560">Oxidoreductase</keyword>
<dbReference type="GO" id="GO:0047837">
    <property type="term" value="F:D-xylose 1-dehydrogenase (NADP+) activity"/>
    <property type="evidence" value="ECO:0007669"/>
    <property type="project" value="UniProtKB-EC"/>
</dbReference>